<evidence type="ECO:0008006" key="3">
    <source>
        <dbReference type="Google" id="ProtNLM"/>
    </source>
</evidence>
<dbReference type="RefSeq" id="WP_245128525.1">
    <property type="nucleotide sequence ID" value="NZ_JALJEJ010000001.1"/>
</dbReference>
<dbReference type="InterPro" id="IPR029063">
    <property type="entry name" value="SAM-dependent_MTases_sf"/>
</dbReference>
<protein>
    <recommendedName>
        <fullName evidence="3">Methyltransferase domain-containing protein</fullName>
    </recommendedName>
</protein>
<accession>A0A9X2B7T3</accession>
<gene>
    <name evidence="1" type="ORF">MUY27_03185</name>
</gene>
<evidence type="ECO:0000313" key="1">
    <source>
        <dbReference type="EMBL" id="MCJ8208696.1"/>
    </source>
</evidence>
<dbReference type="EMBL" id="JALJEJ010000001">
    <property type="protein sequence ID" value="MCJ8208696.1"/>
    <property type="molecule type" value="Genomic_DNA"/>
</dbReference>
<keyword evidence="2" id="KW-1185">Reference proteome</keyword>
<dbReference type="SUPFAM" id="SSF53335">
    <property type="entry name" value="S-adenosyl-L-methionine-dependent methyltransferases"/>
    <property type="match status" value="1"/>
</dbReference>
<name>A0A9X2B7T3_9SPHI</name>
<dbReference type="AlphaFoldDB" id="A0A9X2B7T3"/>
<dbReference type="Gene3D" id="3.40.50.150">
    <property type="entry name" value="Vaccinia Virus protein VP39"/>
    <property type="match status" value="1"/>
</dbReference>
<comment type="caution">
    <text evidence="1">The sequence shown here is derived from an EMBL/GenBank/DDBJ whole genome shotgun (WGS) entry which is preliminary data.</text>
</comment>
<sequence>MTPNLKPSQEAIASATRTLLSDDNYLHIKNAVEQLHKVFAKATGVEAGDITDKDIELPTGTAVSTIKAAHCLKELERTRRFLRGIYAAIDQLLEKGSGEPVHIFYAGCGPYATLLTPFTSLFTSQQLQFTLLDINEASLDAARTLFDTLDLADYVREYICTDATTYRFPQGSKIDIVISETMLNALRKEPQLAIMNNLIPQMAPHAIFIPEEITIDAVLTRWEEEKNSFFLEDYQPKRIKAGTVYQACREFKLPEPVIINVPASETHHRLDLFTDIKVYGEEMLSAYNCSLNIPLHVAELNNQSKEVTVKFNYIMSEKPGFVSSY</sequence>
<dbReference type="Proteomes" id="UP001139450">
    <property type="component" value="Unassembled WGS sequence"/>
</dbReference>
<organism evidence="1 2">
    <name type="scientific">Mucilaginibacter straminoryzae</name>
    <dbReference type="NCBI Taxonomy" id="2932774"/>
    <lineage>
        <taxon>Bacteria</taxon>
        <taxon>Pseudomonadati</taxon>
        <taxon>Bacteroidota</taxon>
        <taxon>Sphingobacteriia</taxon>
        <taxon>Sphingobacteriales</taxon>
        <taxon>Sphingobacteriaceae</taxon>
        <taxon>Mucilaginibacter</taxon>
    </lineage>
</organism>
<proteinExistence type="predicted"/>
<reference evidence="1" key="1">
    <citation type="submission" date="2022-04" db="EMBL/GenBank/DDBJ databases">
        <title>Mucilaginibacter sp. RS28 isolated from freshwater.</title>
        <authorList>
            <person name="Ko S.-R."/>
        </authorList>
    </citation>
    <scope>NUCLEOTIDE SEQUENCE</scope>
    <source>
        <strain evidence="1">RS28</strain>
    </source>
</reference>
<evidence type="ECO:0000313" key="2">
    <source>
        <dbReference type="Proteomes" id="UP001139450"/>
    </source>
</evidence>